<reference evidence="2" key="1">
    <citation type="journal article" date="2018" name="Genome Res.">
        <title>The genomic architecture and molecular evolution of ant odorant receptors.</title>
        <authorList>
            <person name="McKenzie S.K."/>
            <person name="Kronauer D.J.C."/>
        </authorList>
    </citation>
    <scope>NUCLEOTIDE SEQUENCE [LARGE SCALE GENOMIC DNA]</scope>
    <source>
        <strain evidence="2">Clonal line C1</strain>
    </source>
</reference>
<dbReference type="OrthoDB" id="7552475at2759"/>
<dbReference type="Pfam" id="PF17906">
    <property type="entry name" value="HTH_48"/>
    <property type="match status" value="1"/>
</dbReference>
<reference evidence="2" key="2">
    <citation type="submission" date="2018-07" db="EMBL/GenBank/DDBJ databases">
        <authorList>
            <person name="Mckenzie S.K."/>
            <person name="Kronauer D.J.C."/>
        </authorList>
    </citation>
    <scope>NUCLEOTIDE SEQUENCE</scope>
    <source>
        <strain evidence="2">Clonal line C1</strain>
    </source>
</reference>
<feature type="domain" description="Mos1 transposase HTH" evidence="1">
    <location>
        <begin position="3"/>
        <end position="52"/>
    </location>
</feature>
<protein>
    <recommendedName>
        <fullName evidence="1">Mos1 transposase HTH domain-containing protein</fullName>
    </recommendedName>
</protein>
<dbReference type="GO" id="GO:0035861">
    <property type="term" value="C:site of double-strand break"/>
    <property type="evidence" value="ECO:0007669"/>
    <property type="project" value="TreeGrafter"/>
</dbReference>
<dbReference type="InterPro" id="IPR036397">
    <property type="entry name" value="RNaseH_sf"/>
</dbReference>
<dbReference type="GO" id="GO:0031297">
    <property type="term" value="P:replication fork processing"/>
    <property type="evidence" value="ECO:0007669"/>
    <property type="project" value="TreeGrafter"/>
</dbReference>
<dbReference type="GO" id="GO:0003690">
    <property type="term" value="F:double-stranded DNA binding"/>
    <property type="evidence" value="ECO:0007669"/>
    <property type="project" value="TreeGrafter"/>
</dbReference>
<dbReference type="GO" id="GO:0000729">
    <property type="term" value="P:DNA double-strand break processing"/>
    <property type="evidence" value="ECO:0007669"/>
    <property type="project" value="TreeGrafter"/>
</dbReference>
<dbReference type="InterPro" id="IPR052709">
    <property type="entry name" value="Transposase-MT_Hybrid"/>
</dbReference>
<organism evidence="2">
    <name type="scientific">Ooceraea biroi</name>
    <name type="common">Clonal raider ant</name>
    <name type="synonym">Cerapachys biroi</name>
    <dbReference type="NCBI Taxonomy" id="2015173"/>
    <lineage>
        <taxon>Eukaryota</taxon>
        <taxon>Metazoa</taxon>
        <taxon>Ecdysozoa</taxon>
        <taxon>Arthropoda</taxon>
        <taxon>Hexapoda</taxon>
        <taxon>Insecta</taxon>
        <taxon>Pterygota</taxon>
        <taxon>Neoptera</taxon>
        <taxon>Endopterygota</taxon>
        <taxon>Hymenoptera</taxon>
        <taxon>Apocrita</taxon>
        <taxon>Aculeata</taxon>
        <taxon>Formicoidea</taxon>
        <taxon>Formicidae</taxon>
        <taxon>Dorylinae</taxon>
        <taxon>Ooceraea</taxon>
    </lineage>
</organism>
<dbReference type="GO" id="GO:0046975">
    <property type="term" value="F:histone H3K36 methyltransferase activity"/>
    <property type="evidence" value="ECO:0007669"/>
    <property type="project" value="TreeGrafter"/>
</dbReference>
<dbReference type="PANTHER" id="PTHR46060">
    <property type="entry name" value="MARINER MOS1 TRANSPOSASE-LIKE PROTEIN"/>
    <property type="match status" value="1"/>
</dbReference>
<dbReference type="Proteomes" id="UP000279307">
    <property type="component" value="Chromosome 12"/>
</dbReference>
<proteinExistence type="predicted"/>
<dbReference type="GO" id="GO:0000014">
    <property type="term" value="F:single-stranded DNA endodeoxyribonuclease activity"/>
    <property type="evidence" value="ECO:0007669"/>
    <property type="project" value="TreeGrafter"/>
</dbReference>
<accession>A0A3L8D6J2</accession>
<dbReference type="PANTHER" id="PTHR46060:SF2">
    <property type="entry name" value="HISTONE-LYSINE N-METHYLTRANSFERASE SETMAR"/>
    <property type="match status" value="1"/>
</dbReference>
<comment type="caution">
    <text evidence="2">The sequence shown here is derived from an EMBL/GenBank/DDBJ whole genome shotgun (WGS) entry which is preliminary data.</text>
</comment>
<dbReference type="AlphaFoldDB" id="A0A3L8D6J2"/>
<dbReference type="Gene3D" id="3.30.420.10">
    <property type="entry name" value="Ribonuclease H-like superfamily/Ribonuclease H"/>
    <property type="match status" value="1"/>
</dbReference>
<dbReference type="Gene3D" id="1.10.10.1450">
    <property type="match status" value="1"/>
</dbReference>
<sequence length="313" mass="36932">MEKKQLRAIFLYEFKLGHKAAEATRNINSAFGQGTANERTMQRWFQKFRNRDESLEDEEGRGRPSTIDNDELKVLVEADPRITIRELAVKLDLDKWVPHELNENLKNRRYEVCSALLLRNNNDPFLDHIVTCDEKWILYDNRRRLAQWLNHGEAPQHFPKPKLHQRKTMVTVWWSSAGLIHYNFLNPGETITAEKYCQEIDEMHRKLQRLRPALVNRKGPILLHDNARPHVAQTTLQKLNKLGYETLAHPPYSPDLSPTDYHFFKHLDHFLQEKVFNNHGAVESAFREFIDSKTLEFYVTGINKLVSRWKKRG</sequence>
<dbReference type="Pfam" id="PF01359">
    <property type="entry name" value="Transposase_1"/>
    <property type="match status" value="1"/>
</dbReference>
<name>A0A3L8D6J2_OOCBI</name>
<dbReference type="GO" id="GO:0005634">
    <property type="term" value="C:nucleus"/>
    <property type="evidence" value="ECO:0007669"/>
    <property type="project" value="TreeGrafter"/>
</dbReference>
<dbReference type="InterPro" id="IPR001888">
    <property type="entry name" value="Transposase_1"/>
</dbReference>
<gene>
    <name evidence="2" type="ORF">DMN91_011845</name>
</gene>
<evidence type="ECO:0000313" key="2">
    <source>
        <dbReference type="EMBL" id="RLU16087.1"/>
    </source>
</evidence>
<dbReference type="GO" id="GO:0000793">
    <property type="term" value="C:condensed chromosome"/>
    <property type="evidence" value="ECO:0007669"/>
    <property type="project" value="TreeGrafter"/>
</dbReference>
<dbReference type="InterPro" id="IPR041426">
    <property type="entry name" value="Mos1_HTH"/>
</dbReference>
<dbReference type="GO" id="GO:0044774">
    <property type="term" value="P:mitotic DNA integrity checkpoint signaling"/>
    <property type="evidence" value="ECO:0007669"/>
    <property type="project" value="TreeGrafter"/>
</dbReference>
<dbReference type="GO" id="GO:0042800">
    <property type="term" value="F:histone H3K4 methyltransferase activity"/>
    <property type="evidence" value="ECO:0007669"/>
    <property type="project" value="TreeGrafter"/>
</dbReference>
<dbReference type="EMBL" id="QOIP01000012">
    <property type="protein sequence ID" value="RLU16087.1"/>
    <property type="molecule type" value="Genomic_DNA"/>
</dbReference>
<dbReference type="GO" id="GO:0006303">
    <property type="term" value="P:double-strand break repair via nonhomologous end joining"/>
    <property type="evidence" value="ECO:0007669"/>
    <property type="project" value="TreeGrafter"/>
</dbReference>
<dbReference type="GO" id="GO:0044547">
    <property type="term" value="F:DNA topoisomerase binding"/>
    <property type="evidence" value="ECO:0007669"/>
    <property type="project" value="TreeGrafter"/>
</dbReference>
<dbReference type="GO" id="GO:0015074">
    <property type="term" value="P:DNA integration"/>
    <property type="evidence" value="ECO:0007669"/>
    <property type="project" value="TreeGrafter"/>
</dbReference>
<evidence type="ECO:0000259" key="1">
    <source>
        <dbReference type="Pfam" id="PF17906"/>
    </source>
</evidence>
<dbReference type="GO" id="GO:0003697">
    <property type="term" value="F:single-stranded DNA binding"/>
    <property type="evidence" value="ECO:0007669"/>
    <property type="project" value="TreeGrafter"/>
</dbReference>